<sequence length="329" mass="35147">MIEDIVGNNGTRFIIAAGAVALGLLCLVGVLWFIRNRPSSPFIRGGKNRQPRLAVLDAAAIDTRRRLVLVRRDDVEHLIMIGGPTDVVIESRIVSQSQPASQAAAITAQPETAVARPVAERRLAPQQEIKAAPVSAMGQVLYGEGSDVSAPVVRTAQAKPLPDSMPVARQPGLERQVPAQAQPRPQPTATAMTPPVSLETSRSPEDILEAARSRVLAASQPVAVQRPSTPVTTAAQPTAVQSQPVVQSQKDASALEFERILDAEITGDLGKLTADDVRVESDTRALAPLPNPAVRQEPRLGAGQGNRTEPTLEDEMNRMLNEIAVNRKS</sequence>
<feature type="region of interest" description="Disordered" evidence="9">
    <location>
        <begin position="288"/>
        <end position="311"/>
    </location>
</feature>
<keyword evidence="5 10" id="KW-1133">Transmembrane helix</keyword>
<evidence type="ECO:0000256" key="6">
    <source>
        <dbReference type="ARBA" id="ARBA00023136"/>
    </source>
</evidence>
<dbReference type="AlphaFoldDB" id="A0A1C7NUM3"/>
<evidence type="ECO:0000256" key="8">
    <source>
        <dbReference type="ARBA" id="ARBA00037937"/>
    </source>
</evidence>
<dbReference type="RefSeq" id="WP_068958474.1">
    <property type="nucleotide sequence ID" value="NZ_LGLV01000020.1"/>
</dbReference>
<evidence type="ECO:0000256" key="2">
    <source>
        <dbReference type="ARBA" id="ARBA00004236"/>
    </source>
</evidence>
<dbReference type="InterPro" id="IPR052205">
    <property type="entry name" value="FliO/MopB"/>
</dbReference>
<comment type="caution">
    <text evidence="11">The sequence shown here is derived from an EMBL/GenBank/DDBJ whole genome shotgun (WGS) entry which is preliminary data.</text>
</comment>
<feature type="transmembrane region" description="Helical" evidence="10">
    <location>
        <begin position="13"/>
        <end position="34"/>
    </location>
</feature>
<dbReference type="EMBL" id="LGLV01000020">
    <property type="protein sequence ID" value="OBZ92386.1"/>
    <property type="molecule type" value="Genomic_DNA"/>
</dbReference>
<evidence type="ECO:0000256" key="1">
    <source>
        <dbReference type="ARBA" id="ARBA00004117"/>
    </source>
</evidence>
<dbReference type="Pfam" id="PF04347">
    <property type="entry name" value="FliO"/>
    <property type="match status" value="1"/>
</dbReference>
<proteinExistence type="inferred from homology"/>
<dbReference type="STRING" id="1612624.ADU59_26950"/>
<dbReference type="GO" id="GO:0044781">
    <property type="term" value="P:bacterial-type flagellum organization"/>
    <property type="evidence" value="ECO:0007669"/>
    <property type="project" value="InterPro"/>
</dbReference>
<evidence type="ECO:0000256" key="5">
    <source>
        <dbReference type="ARBA" id="ARBA00022989"/>
    </source>
</evidence>
<keyword evidence="7" id="KW-0975">Bacterial flagellum</keyword>
<dbReference type="PANTHER" id="PTHR38766">
    <property type="entry name" value="FLAGELLAR PROTEIN FLIO"/>
    <property type="match status" value="1"/>
</dbReference>
<keyword evidence="4 10" id="KW-0812">Transmembrane</keyword>
<organism evidence="11 12">
    <name type="scientific">Pararhizobium polonicum</name>
    <dbReference type="NCBI Taxonomy" id="1612624"/>
    <lineage>
        <taxon>Bacteria</taxon>
        <taxon>Pseudomonadati</taxon>
        <taxon>Pseudomonadota</taxon>
        <taxon>Alphaproteobacteria</taxon>
        <taxon>Hyphomicrobiales</taxon>
        <taxon>Rhizobiaceae</taxon>
        <taxon>Rhizobium/Agrobacterium group</taxon>
        <taxon>Pararhizobium</taxon>
    </lineage>
</organism>
<keyword evidence="6 10" id="KW-0472">Membrane</keyword>
<evidence type="ECO:0000313" key="11">
    <source>
        <dbReference type="EMBL" id="OBZ92386.1"/>
    </source>
</evidence>
<keyword evidence="12" id="KW-1185">Reference proteome</keyword>
<evidence type="ECO:0000313" key="12">
    <source>
        <dbReference type="Proteomes" id="UP000093111"/>
    </source>
</evidence>
<dbReference type="GO" id="GO:0009425">
    <property type="term" value="C:bacterial-type flagellum basal body"/>
    <property type="evidence" value="ECO:0007669"/>
    <property type="project" value="UniProtKB-SubCell"/>
</dbReference>
<dbReference type="Proteomes" id="UP000093111">
    <property type="component" value="Unassembled WGS sequence"/>
</dbReference>
<gene>
    <name evidence="11" type="ORF">ADU59_26950</name>
</gene>
<name>A0A1C7NUM3_9HYPH</name>
<evidence type="ECO:0000256" key="3">
    <source>
        <dbReference type="ARBA" id="ARBA00022475"/>
    </source>
</evidence>
<evidence type="ECO:0000256" key="4">
    <source>
        <dbReference type="ARBA" id="ARBA00022692"/>
    </source>
</evidence>
<dbReference type="GO" id="GO:0005886">
    <property type="term" value="C:plasma membrane"/>
    <property type="evidence" value="ECO:0007669"/>
    <property type="project" value="UniProtKB-SubCell"/>
</dbReference>
<accession>A0A1C7NUM3</accession>
<reference evidence="11 12" key="1">
    <citation type="journal article" date="2016" name="Syst. Appl. Microbiol.">
        <title>Pararhizobium polonicum sp. nov. isolated from tumors on stone fruit rootstocks.</title>
        <authorList>
            <person name="Pulawska J."/>
            <person name="Kuzmanovic N."/>
            <person name="Willems A."/>
            <person name="Pothier J.F."/>
        </authorList>
    </citation>
    <scope>NUCLEOTIDE SEQUENCE [LARGE SCALE GENOMIC DNA]</scope>
    <source>
        <strain evidence="11 12">F5.1</strain>
    </source>
</reference>
<feature type="region of interest" description="Disordered" evidence="9">
    <location>
        <begin position="176"/>
        <end position="203"/>
    </location>
</feature>
<dbReference type="InterPro" id="IPR022781">
    <property type="entry name" value="Flagellar_biosynth_FliO"/>
</dbReference>
<evidence type="ECO:0000256" key="9">
    <source>
        <dbReference type="SAM" id="MobiDB-lite"/>
    </source>
</evidence>
<comment type="similarity">
    <text evidence="8">Belongs to the FliO/MopB family.</text>
</comment>
<evidence type="ECO:0000256" key="10">
    <source>
        <dbReference type="SAM" id="Phobius"/>
    </source>
</evidence>
<evidence type="ECO:0000256" key="7">
    <source>
        <dbReference type="ARBA" id="ARBA00023143"/>
    </source>
</evidence>
<keyword evidence="3" id="KW-1003">Cell membrane</keyword>
<dbReference type="PATRIC" id="fig|1612624.7.peg.3123"/>
<dbReference type="OrthoDB" id="8456606at2"/>
<feature type="compositionally biased region" description="Low complexity" evidence="9">
    <location>
        <begin position="176"/>
        <end position="196"/>
    </location>
</feature>
<comment type="subcellular location">
    <subcellularLocation>
        <location evidence="1">Bacterial flagellum basal body</location>
    </subcellularLocation>
    <subcellularLocation>
        <location evidence="2">Cell membrane</location>
    </subcellularLocation>
</comment>
<protein>
    <submittedName>
        <fullName evidence="11">Uncharacterized protein</fullName>
    </submittedName>
</protein>
<dbReference type="PANTHER" id="PTHR38766:SF1">
    <property type="entry name" value="FLAGELLAR PROTEIN FLIO"/>
    <property type="match status" value="1"/>
</dbReference>